<dbReference type="Proteomes" id="UP000518887">
    <property type="component" value="Unassembled WGS sequence"/>
</dbReference>
<protein>
    <recommendedName>
        <fullName evidence="3">Thioredoxin</fullName>
    </recommendedName>
</protein>
<evidence type="ECO:0000313" key="1">
    <source>
        <dbReference type="EMBL" id="MBB5225063.1"/>
    </source>
</evidence>
<proteinExistence type="predicted"/>
<dbReference type="EMBL" id="JACHFQ010000001">
    <property type="protein sequence ID" value="MBB5225063.1"/>
    <property type="molecule type" value="Genomic_DNA"/>
</dbReference>
<name>A0A7W8LL75_9SPIR</name>
<evidence type="ECO:0000313" key="2">
    <source>
        <dbReference type="Proteomes" id="UP000518887"/>
    </source>
</evidence>
<dbReference type="RefSeq" id="WP_184656946.1">
    <property type="nucleotide sequence ID" value="NZ_CP031518.1"/>
</dbReference>
<gene>
    <name evidence="1" type="ORF">HNP76_000403</name>
</gene>
<comment type="caution">
    <text evidence="1">The sequence shown here is derived from an EMBL/GenBank/DDBJ whole genome shotgun (WGS) entry which is preliminary data.</text>
</comment>
<dbReference type="InterPro" id="IPR047708">
    <property type="entry name" value="CD1871A-like"/>
</dbReference>
<accession>A0A7W8LL75</accession>
<sequence>MKLTDKHRKIIAILSLCAGIAFVIAGIFRGEAETVVNKATRICMECIGIG</sequence>
<keyword evidence="2" id="KW-1185">Reference proteome</keyword>
<dbReference type="NCBIfam" id="NF040920">
    <property type="entry name" value="CD1871A_fam"/>
    <property type="match status" value="1"/>
</dbReference>
<dbReference type="AlphaFoldDB" id="A0A7W8LL75"/>
<evidence type="ECO:0008006" key="3">
    <source>
        <dbReference type="Google" id="ProtNLM"/>
    </source>
</evidence>
<reference evidence="1 2" key="1">
    <citation type="submission" date="2020-08" db="EMBL/GenBank/DDBJ databases">
        <title>Genomic Encyclopedia of Type Strains, Phase IV (KMG-IV): sequencing the most valuable type-strain genomes for metagenomic binning, comparative biology and taxonomic classification.</title>
        <authorList>
            <person name="Goeker M."/>
        </authorList>
    </citation>
    <scope>NUCLEOTIDE SEQUENCE [LARGE SCALE GENOMIC DNA]</scope>
    <source>
        <strain evidence="1 2">DSM 103462</strain>
    </source>
</reference>
<organism evidence="1 2">
    <name type="scientific">Treponema ruminis</name>
    <dbReference type="NCBI Taxonomy" id="744515"/>
    <lineage>
        <taxon>Bacteria</taxon>
        <taxon>Pseudomonadati</taxon>
        <taxon>Spirochaetota</taxon>
        <taxon>Spirochaetia</taxon>
        <taxon>Spirochaetales</taxon>
        <taxon>Treponemataceae</taxon>
        <taxon>Treponema</taxon>
    </lineage>
</organism>